<dbReference type="RefSeq" id="WP_289840901.1">
    <property type="nucleotide sequence ID" value="NZ_CATKSH010000003.1"/>
</dbReference>
<dbReference type="HAMAP" id="MF_00758">
    <property type="entry name" value="UPF0301"/>
    <property type="match status" value="1"/>
</dbReference>
<keyword evidence="4" id="KW-1185">Reference proteome</keyword>
<dbReference type="SUPFAM" id="SSF143456">
    <property type="entry name" value="VC0467-like"/>
    <property type="match status" value="1"/>
</dbReference>
<evidence type="ECO:0000256" key="2">
    <source>
        <dbReference type="HAMAP-Rule" id="MF_00758"/>
    </source>
</evidence>
<evidence type="ECO:0000256" key="1">
    <source>
        <dbReference type="ARBA" id="ARBA00009600"/>
    </source>
</evidence>
<evidence type="ECO:0000313" key="4">
    <source>
        <dbReference type="Proteomes" id="UP001176960"/>
    </source>
</evidence>
<protein>
    <recommendedName>
        <fullName evidence="2">UPF0301 protein LMG32879_000684</fullName>
    </recommendedName>
</protein>
<dbReference type="Gene3D" id="3.40.1740.10">
    <property type="entry name" value="VC0467-like"/>
    <property type="match status" value="1"/>
</dbReference>
<dbReference type="GO" id="GO:0005829">
    <property type="term" value="C:cytosol"/>
    <property type="evidence" value="ECO:0007669"/>
    <property type="project" value="TreeGrafter"/>
</dbReference>
<evidence type="ECO:0000313" key="3">
    <source>
        <dbReference type="EMBL" id="CAI9119858.1"/>
    </source>
</evidence>
<accession>A0AA35Y340</accession>
<gene>
    <name evidence="3" type="ORF">LMG32879_000684</name>
</gene>
<dbReference type="EMBL" id="CATKSH010000003">
    <property type="protein sequence ID" value="CAI9119858.1"/>
    <property type="molecule type" value="Genomic_DNA"/>
</dbReference>
<dbReference type="InterPro" id="IPR003774">
    <property type="entry name" value="AlgH-like"/>
</dbReference>
<comment type="similarity">
    <text evidence="1 2">Belongs to the UPF0301 (AlgH) family.</text>
</comment>
<dbReference type="PANTHER" id="PTHR30327">
    <property type="entry name" value="UNCHARACTERIZED PROTEIN YQGE"/>
    <property type="match status" value="1"/>
</dbReference>
<sequence length="192" mass="20319">MTSDASPRSLTGFLLVATPALSDSEFAHSVIYLCAHTPEDGAMGLVVNKHLSHPGQDALFDQLGIEPAPSKRRIGVCKGGPVEDERGFVLHSPDWTSDSSVVVDAERTLTASLDILRDIADGSGPRDVLLAIGHASWAPGQLEEELIRHSAWMVAPATQALVFGGDHAGKWRRALASINMDPLTLTGAVGHA</sequence>
<organism evidence="3 4">
    <name type="scientific">Brytella acorum</name>
    <dbReference type="NCBI Taxonomy" id="2959299"/>
    <lineage>
        <taxon>Bacteria</taxon>
        <taxon>Pseudomonadati</taxon>
        <taxon>Pseudomonadota</taxon>
        <taxon>Alphaproteobacteria</taxon>
        <taxon>Acetobacterales</taxon>
        <taxon>Acetobacteraceae</taxon>
        <taxon>Brytella</taxon>
    </lineage>
</organism>
<comment type="caution">
    <text evidence="3">The sequence shown here is derived from an EMBL/GenBank/DDBJ whole genome shotgun (WGS) entry which is preliminary data.</text>
</comment>
<proteinExistence type="inferred from homology"/>
<name>A0AA35Y340_9PROT</name>
<reference evidence="3" key="1">
    <citation type="submission" date="2023-03" db="EMBL/GenBank/DDBJ databases">
        <authorList>
            <person name="Cleenwerck I."/>
        </authorList>
    </citation>
    <scope>NUCLEOTIDE SEQUENCE</scope>
    <source>
        <strain evidence="3">LMG 32879</strain>
    </source>
</reference>
<dbReference type="AlphaFoldDB" id="A0AA35Y340"/>
<dbReference type="Pfam" id="PF02622">
    <property type="entry name" value="DUF179"/>
    <property type="match status" value="1"/>
</dbReference>
<dbReference type="PANTHER" id="PTHR30327:SF1">
    <property type="entry name" value="UPF0301 PROTEIN YQGE"/>
    <property type="match status" value="1"/>
</dbReference>
<dbReference type="Proteomes" id="UP001176960">
    <property type="component" value="Unassembled WGS sequence"/>
</dbReference>